<gene>
    <name evidence="4" type="ORF">OCV47_10040</name>
</gene>
<dbReference type="SMART" id="SM00635">
    <property type="entry name" value="BID_2"/>
    <property type="match status" value="2"/>
</dbReference>
<dbReference type="PANTHER" id="PTHR46211">
    <property type="entry name" value="GLYCEROPHOSPHORYL DIESTER PHOSPHODIESTERASE"/>
    <property type="match status" value="1"/>
</dbReference>
<dbReference type="InterPro" id="IPR030395">
    <property type="entry name" value="GP_PDE_dom"/>
</dbReference>
<evidence type="ECO:0000313" key="4">
    <source>
        <dbReference type="EMBL" id="MCU6725686.1"/>
    </source>
</evidence>
<dbReference type="RefSeq" id="WP_262654950.1">
    <property type="nucleotide sequence ID" value="NZ_JAOQKE010000012.1"/>
</dbReference>
<dbReference type="Pfam" id="PF03009">
    <property type="entry name" value="GDPD"/>
    <property type="match status" value="1"/>
</dbReference>
<evidence type="ECO:0000256" key="2">
    <source>
        <dbReference type="SAM" id="SignalP"/>
    </source>
</evidence>
<organism evidence="4 5">
    <name type="scientific">Muricoprocola aceti</name>
    <dbReference type="NCBI Taxonomy" id="2981772"/>
    <lineage>
        <taxon>Bacteria</taxon>
        <taxon>Bacillati</taxon>
        <taxon>Bacillota</taxon>
        <taxon>Clostridia</taxon>
        <taxon>Lachnospirales</taxon>
        <taxon>Lachnospiraceae</taxon>
        <taxon>Muricoprocola</taxon>
    </lineage>
</organism>
<protein>
    <submittedName>
        <fullName evidence="4">Glycerophosphodiester phosphodiesterase family protein</fullName>
    </submittedName>
</protein>
<feature type="compositionally biased region" description="Pro residues" evidence="1">
    <location>
        <begin position="163"/>
        <end position="181"/>
    </location>
</feature>
<dbReference type="PANTHER" id="PTHR46211:SF14">
    <property type="entry name" value="GLYCEROPHOSPHODIESTER PHOSPHODIESTERASE"/>
    <property type="match status" value="1"/>
</dbReference>
<dbReference type="Gene3D" id="2.60.40.1080">
    <property type="match status" value="2"/>
</dbReference>
<dbReference type="InterPro" id="IPR003343">
    <property type="entry name" value="Big_2"/>
</dbReference>
<proteinExistence type="predicted"/>
<evidence type="ECO:0000256" key="1">
    <source>
        <dbReference type="SAM" id="MobiDB-lite"/>
    </source>
</evidence>
<dbReference type="PROSITE" id="PS51704">
    <property type="entry name" value="GP_PDE"/>
    <property type="match status" value="1"/>
</dbReference>
<dbReference type="Proteomes" id="UP001652338">
    <property type="component" value="Unassembled WGS sequence"/>
</dbReference>
<feature type="region of interest" description="Disordered" evidence="1">
    <location>
        <begin position="161"/>
        <end position="192"/>
    </location>
</feature>
<dbReference type="SUPFAM" id="SSF49373">
    <property type="entry name" value="Invasin/intimin cell-adhesion fragments"/>
    <property type="match status" value="2"/>
</dbReference>
<reference evidence="4 5" key="1">
    <citation type="journal article" date="2021" name="ISME Commun">
        <title>Automated analysis of genomic sequences facilitates high-throughput and comprehensive description of bacteria.</title>
        <authorList>
            <person name="Hitch T.C.A."/>
        </authorList>
    </citation>
    <scope>NUCLEOTIDE SEQUENCE [LARGE SCALE GENOMIC DNA]</scope>
    <source>
        <strain evidence="4 5">Sanger_29</strain>
    </source>
</reference>
<feature type="signal peptide" evidence="2">
    <location>
        <begin position="1"/>
        <end position="23"/>
    </location>
</feature>
<sequence>MKRFITAAMLLVLILAFGMQAGAATKTYTMYVGKTYRIKQSGVKKWTTSNKKIATIGKKNGKIKPKRPGTVTIKAKKKRKTVKFKVIVKKPYISKRSLKLEKGQTATLKLKGTKAKSWKSSKSSVVSVTSKGKIRAKTAGMATITVRGSNKKTYQCRVTVPKPYVPPKQPEPAPEPAPQPEPETEPQMPEPGPFSGYLIMHRGYNKVAPENTLAAFRLAAEMGFKAVECDIQFTKDGVPVVIHDSSVTRTSNVAIVETELFGAKKRKLSELTFDEVRQLDFGSWKSEAYVGEKIPSFQEFLELCKQYGLHPYIELKSNGDLPLLYSMTVSMGMQNQVTWISFDINLLNRMKHISPTAELGWLRSGLINPSTIAGARAIQLPTNKVYLMPKTWNLSADMLKECWKYNIGLIAQSIHSQQDQDKMNSYYTAGITNGF</sequence>
<dbReference type="EMBL" id="JAOQKE010000012">
    <property type="protein sequence ID" value="MCU6725686.1"/>
    <property type="molecule type" value="Genomic_DNA"/>
</dbReference>
<evidence type="ECO:0000313" key="5">
    <source>
        <dbReference type="Proteomes" id="UP001652338"/>
    </source>
</evidence>
<comment type="caution">
    <text evidence="4">The sequence shown here is derived from an EMBL/GenBank/DDBJ whole genome shotgun (WGS) entry which is preliminary data.</text>
</comment>
<accession>A0ABT2SMI6</accession>
<keyword evidence="5" id="KW-1185">Reference proteome</keyword>
<keyword evidence="2" id="KW-0732">Signal</keyword>
<dbReference type="SUPFAM" id="SSF51695">
    <property type="entry name" value="PLC-like phosphodiesterases"/>
    <property type="match status" value="1"/>
</dbReference>
<name>A0ABT2SMI6_9FIRM</name>
<feature type="chain" id="PRO_5045327310" evidence="2">
    <location>
        <begin position="24"/>
        <end position="435"/>
    </location>
</feature>
<dbReference type="Gene3D" id="3.20.20.190">
    <property type="entry name" value="Phosphatidylinositol (PI) phosphodiesterase"/>
    <property type="match status" value="1"/>
</dbReference>
<dbReference type="InterPro" id="IPR017946">
    <property type="entry name" value="PLC-like_Pdiesterase_TIM-brl"/>
</dbReference>
<feature type="domain" description="GP-PDE" evidence="3">
    <location>
        <begin position="196"/>
        <end position="435"/>
    </location>
</feature>
<evidence type="ECO:0000259" key="3">
    <source>
        <dbReference type="PROSITE" id="PS51704"/>
    </source>
</evidence>
<dbReference type="InterPro" id="IPR008964">
    <property type="entry name" value="Invasin/intimin_cell_adhesion"/>
</dbReference>